<accession>A0A6L5YT67</accession>
<dbReference type="GO" id="GO:0005737">
    <property type="term" value="C:cytoplasm"/>
    <property type="evidence" value="ECO:0007669"/>
    <property type="project" value="UniProtKB-SubCell"/>
</dbReference>
<keyword evidence="7 8" id="KW-0627">Porphyrin biosynthesis</keyword>
<dbReference type="PROSITE" id="PS00600">
    <property type="entry name" value="AA_TRANSFER_CLASS_3"/>
    <property type="match status" value="1"/>
</dbReference>
<dbReference type="GO" id="GO:0042286">
    <property type="term" value="F:glutamate-1-semialdehyde 2,1-aminomutase activity"/>
    <property type="evidence" value="ECO:0007669"/>
    <property type="project" value="UniProtKB-UniRule"/>
</dbReference>
<dbReference type="Proteomes" id="UP000474024">
    <property type="component" value="Unassembled WGS sequence"/>
</dbReference>
<dbReference type="HAMAP" id="MF_00375">
    <property type="entry name" value="HemL_aminotrans_3"/>
    <property type="match status" value="1"/>
</dbReference>
<protein>
    <recommendedName>
        <fullName evidence="8">Glutamate-1-semialdehyde 2,1-aminomutase</fullName>
        <shortName evidence="8">GSA</shortName>
        <ecNumber evidence="8">5.4.3.8</ecNumber>
    </recommendedName>
    <alternativeName>
        <fullName evidence="8">Glutamate-1-semialdehyde aminotransferase</fullName>
        <shortName evidence="8">GSA-AT</shortName>
    </alternativeName>
</protein>
<comment type="caution">
    <text evidence="9">The sequence shown here is derived from an EMBL/GenBank/DDBJ whole genome shotgun (WGS) entry which is preliminary data.</text>
</comment>
<comment type="cofactor">
    <cofactor evidence="2 8">
        <name>pyridoxal 5'-phosphate</name>
        <dbReference type="ChEBI" id="CHEBI:597326"/>
    </cofactor>
</comment>
<dbReference type="NCBIfam" id="NF000818">
    <property type="entry name" value="PRK00062.1"/>
    <property type="match status" value="1"/>
</dbReference>
<dbReference type="GO" id="GO:0030170">
    <property type="term" value="F:pyridoxal phosphate binding"/>
    <property type="evidence" value="ECO:0007669"/>
    <property type="project" value="InterPro"/>
</dbReference>
<reference evidence="9 10" key="1">
    <citation type="submission" date="2019-08" db="EMBL/GenBank/DDBJ databases">
        <title>In-depth cultivation of the pig gut microbiome towards novel bacterial diversity and tailored functional studies.</title>
        <authorList>
            <person name="Wylensek D."/>
            <person name="Hitch T.C.A."/>
            <person name="Clavel T."/>
        </authorList>
    </citation>
    <scope>NUCLEOTIDE SEQUENCE [LARGE SCALE GENOMIC DNA]</scope>
    <source>
        <strain evidence="9 10">MUC/MUC-530-WT-4D</strain>
    </source>
</reference>
<dbReference type="InterPro" id="IPR005814">
    <property type="entry name" value="Aminotrans_3"/>
</dbReference>
<name>A0A6L5YT67_9FIRM</name>
<dbReference type="InterPro" id="IPR004639">
    <property type="entry name" value="4pyrrol_synth_GluAld_NH2Trfase"/>
</dbReference>
<dbReference type="InterPro" id="IPR015421">
    <property type="entry name" value="PyrdxlP-dep_Trfase_major"/>
</dbReference>
<dbReference type="GO" id="GO:0006782">
    <property type="term" value="P:protoporphyrinogen IX biosynthetic process"/>
    <property type="evidence" value="ECO:0007669"/>
    <property type="project" value="UniProtKB-UniRule"/>
</dbReference>
<dbReference type="Gene3D" id="3.90.1150.10">
    <property type="entry name" value="Aspartate Aminotransferase, domain 1"/>
    <property type="match status" value="1"/>
</dbReference>
<dbReference type="RefSeq" id="WP_154430310.1">
    <property type="nucleotide sequence ID" value="NZ_VUNI01000017.1"/>
</dbReference>
<dbReference type="Gene3D" id="3.40.640.10">
    <property type="entry name" value="Type I PLP-dependent aspartate aminotransferase-like (Major domain)"/>
    <property type="match status" value="1"/>
</dbReference>
<dbReference type="Pfam" id="PF00202">
    <property type="entry name" value="Aminotran_3"/>
    <property type="match status" value="1"/>
</dbReference>
<comment type="subunit">
    <text evidence="8">Homodimer.</text>
</comment>
<dbReference type="GO" id="GO:0008483">
    <property type="term" value="F:transaminase activity"/>
    <property type="evidence" value="ECO:0007669"/>
    <property type="project" value="InterPro"/>
</dbReference>
<gene>
    <name evidence="8 9" type="primary">hemL</name>
    <name evidence="9" type="ORF">FYJ75_09995</name>
</gene>
<evidence type="ECO:0000313" key="10">
    <source>
        <dbReference type="Proteomes" id="UP000474024"/>
    </source>
</evidence>
<dbReference type="InterPro" id="IPR049704">
    <property type="entry name" value="Aminotrans_3_PPA_site"/>
</dbReference>
<dbReference type="FunFam" id="3.40.640.10:FF:000021">
    <property type="entry name" value="Glutamate-1-semialdehyde 2,1-aminomutase"/>
    <property type="match status" value="1"/>
</dbReference>
<evidence type="ECO:0000256" key="8">
    <source>
        <dbReference type="HAMAP-Rule" id="MF_00375"/>
    </source>
</evidence>
<keyword evidence="8" id="KW-0963">Cytoplasm</keyword>
<keyword evidence="5 8" id="KW-0663">Pyridoxal phosphate</keyword>
<keyword evidence="10" id="KW-1185">Reference proteome</keyword>
<comment type="pathway">
    <text evidence="3">Porphyrin-containing compound metabolism; protoporphyrin-IX biosynthesis; 5-aminolevulinate from L-glutamyl-tRNA(Glu): step 2/2.</text>
</comment>
<evidence type="ECO:0000313" key="9">
    <source>
        <dbReference type="EMBL" id="MST75347.1"/>
    </source>
</evidence>
<dbReference type="SUPFAM" id="SSF53383">
    <property type="entry name" value="PLP-dependent transferases"/>
    <property type="match status" value="1"/>
</dbReference>
<dbReference type="PANTHER" id="PTHR43713:SF3">
    <property type="entry name" value="GLUTAMATE-1-SEMIALDEHYDE 2,1-AMINOMUTASE 1, CHLOROPLASTIC-RELATED"/>
    <property type="match status" value="1"/>
</dbReference>
<dbReference type="EMBL" id="VUNI01000017">
    <property type="protein sequence ID" value="MST75347.1"/>
    <property type="molecule type" value="Genomic_DNA"/>
</dbReference>
<evidence type="ECO:0000256" key="3">
    <source>
        <dbReference type="ARBA" id="ARBA00004819"/>
    </source>
</evidence>
<dbReference type="CDD" id="cd00610">
    <property type="entry name" value="OAT_like"/>
    <property type="match status" value="1"/>
</dbReference>
<dbReference type="InterPro" id="IPR015424">
    <property type="entry name" value="PyrdxlP-dep_Trfase"/>
</dbReference>
<proteinExistence type="inferred from homology"/>
<evidence type="ECO:0000256" key="7">
    <source>
        <dbReference type="ARBA" id="ARBA00023244"/>
    </source>
</evidence>
<dbReference type="InterPro" id="IPR015422">
    <property type="entry name" value="PyrdxlP-dep_Trfase_small"/>
</dbReference>
<organism evidence="9 10">
    <name type="scientific">Roseburia porci</name>
    <dbReference type="NCBI Taxonomy" id="2605790"/>
    <lineage>
        <taxon>Bacteria</taxon>
        <taxon>Bacillati</taxon>
        <taxon>Bacillota</taxon>
        <taxon>Clostridia</taxon>
        <taxon>Lachnospirales</taxon>
        <taxon>Lachnospiraceae</taxon>
        <taxon>Roseburia</taxon>
    </lineage>
</organism>
<dbReference type="NCBIfam" id="TIGR00713">
    <property type="entry name" value="hemL"/>
    <property type="match status" value="1"/>
</dbReference>
<evidence type="ECO:0000256" key="6">
    <source>
        <dbReference type="ARBA" id="ARBA00023235"/>
    </source>
</evidence>
<comment type="catalytic activity">
    <reaction evidence="1 8">
        <text>(S)-4-amino-5-oxopentanoate = 5-aminolevulinate</text>
        <dbReference type="Rhea" id="RHEA:14265"/>
        <dbReference type="ChEBI" id="CHEBI:57501"/>
        <dbReference type="ChEBI" id="CHEBI:356416"/>
        <dbReference type="EC" id="5.4.3.8"/>
    </reaction>
</comment>
<comment type="similarity">
    <text evidence="4 8">Belongs to the class-III pyridoxal-phosphate-dependent aminotransferase family. HemL subfamily.</text>
</comment>
<comment type="subcellular location">
    <subcellularLocation>
        <location evidence="8">Cytoplasm</location>
    </subcellularLocation>
</comment>
<feature type="modified residue" description="N6-(pyridoxal phosphate)lysine" evidence="8">
    <location>
        <position position="270"/>
    </location>
</feature>
<evidence type="ECO:0000256" key="5">
    <source>
        <dbReference type="ARBA" id="ARBA00022898"/>
    </source>
</evidence>
<evidence type="ECO:0000256" key="1">
    <source>
        <dbReference type="ARBA" id="ARBA00001579"/>
    </source>
</evidence>
<evidence type="ECO:0000256" key="4">
    <source>
        <dbReference type="ARBA" id="ARBA00008981"/>
    </source>
</evidence>
<dbReference type="AlphaFoldDB" id="A0A6L5YT67"/>
<dbReference type="EC" id="5.4.3.8" evidence="8"/>
<keyword evidence="6 8" id="KW-0413">Isomerase</keyword>
<sequence length="430" mass="46545">MDKKTDTKSKMYFGAAKLRIPGGVNSPVRAFGAVGRTPRFMVSAKGDRITDVDGNEMIDYVCSWGPGILGHADPRVIEKVKEACDMGLTFGAPTPREVEIAELIAELVPSMEVSRLVSSGTEAVMSAIRCARGYTKRDKIIKFKGCYHGHSDGLLVKAGSAALTTSVPDSAGVPADYTKHTLVAAYNDKESVKELFQANPDEIAAVIVEPVAANMGVVLPEDDFLPFLREITEAYGALLIFDEVITGFRLSLGGAQQYFHVTPDLTTLGKIVGGGMPVGAYGGREDIMRMISPDGPVYQAGTLSGNPIATAAGIETLKILKNDPAIYKRLEEKTKKLADAVRNAAGDKVSVNQIGSLMSIFFTPGGVKNYEDAVRSDLNAYAQYFGFMLDHDIYMAPSQFEAMFVSDAHTDEDITRTCRLLQECMENMHE</sequence>
<dbReference type="UniPathway" id="UPA00251">
    <property type="reaction ID" value="UER00317"/>
</dbReference>
<evidence type="ECO:0000256" key="2">
    <source>
        <dbReference type="ARBA" id="ARBA00001933"/>
    </source>
</evidence>
<dbReference type="PANTHER" id="PTHR43713">
    <property type="entry name" value="GLUTAMATE-1-SEMIALDEHYDE 2,1-AMINOMUTASE"/>
    <property type="match status" value="1"/>
</dbReference>